<evidence type="ECO:0000256" key="6">
    <source>
        <dbReference type="ARBA" id="ARBA00022801"/>
    </source>
</evidence>
<keyword evidence="6" id="KW-0378">Hydrolase</keyword>
<dbReference type="InterPro" id="IPR041588">
    <property type="entry name" value="Integrase_H2C2"/>
</dbReference>
<dbReference type="Proteomes" id="UP000830375">
    <property type="component" value="Unassembled WGS sequence"/>
</dbReference>
<dbReference type="CDD" id="cd09274">
    <property type="entry name" value="RNase_HI_RT_Ty3"/>
    <property type="match status" value="1"/>
</dbReference>
<evidence type="ECO:0000256" key="5">
    <source>
        <dbReference type="ARBA" id="ARBA00022759"/>
    </source>
</evidence>
<dbReference type="Gene3D" id="1.10.4020.10">
    <property type="entry name" value="DNA breaking-rejoining enzymes"/>
    <property type="match status" value="1"/>
</dbReference>
<dbReference type="InterPro" id="IPR050951">
    <property type="entry name" value="Retrovirus_Pol_polyprotein"/>
</dbReference>
<evidence type="ECO:0000256" key="4">
    <source>
        <dbReference type="ARBA" id="ARBA00022722"/>
    </source>
</evidence>
<dbReference type="EMBL" id="JACTAM010000001">
    <property type="protein sequence ID" value="KAI2668486.1"/>
    <property type="molecule type" value="Genomic_DNA"/>
</dbReference>
<keyword evidence="3" id="KW-0548">Nucleotidyltransferase</keyword>
<dbReference type="InterPro" id="IPR038269">
    <property type="entry name" value="SCAN_sf"/>
</dbReference>
<dbReference type="EC" id="2.7.7.49" evidence="1"/>
<dbReference type="InterPro" id="IPR001584">
    <property type="entry name" value="Integrase_cat-core"/>
</dbReference>
<evidence type="ECO:0000256" key="2">
    <source>
        <dbReference type="ARBA" id="ARBA00022679"/>
    </source>
</evidence>
<keyword evidence="5" id="KW-0255">Endonuclease</keyword>
<dbReference type="InterPro" id="IPR036397">
    <property type="entry name" value="RNaseH_sf"/>
</dbReference>
<evidence type="ECO:0000256" key="3">
    <source>
        <dbReference type="ARBA" id="ARBA00022695"/>
    </source>
</evidence>
<evidence type="ECO:0000259" key="11">
    <source>
        <dbReference type="PROSITE" id="PS50994"/>
    </source>
</evidence>
<dbReference type="SUPFAM" id="SSF47353">
    <property type="entry name" value="Retrovirus capsid dimerization domain-like"/>
    <property type="match status" value="1"/>
</dbReference>
<feature type="domain" description="SCAN box" evidence="10">
    <location>
        <begin position="117"/>
        <end position="192"/>
    </location>
</feature>
<proteinExistence type="predicted"/>
<dbReference type="PANTHER" id="PTHR37984:SF15">
    <property type="entry name" value="INTEGRASE CATALYTIC DOMAIN-CONTAINING PROTEIN"/>
    <property type="match status" value="1"/>
</dbReference>
<evidence type="ECO:0000256" key="1">
    <source>
        <dbReference type="ARBA" id="ARBA00012493"/>
    </source>
</evidence>
<dbReference type="InterPro" id="IPR001969">
    <property type="entry name" value="Aspartic_peptidase_AS"/>
</dbReference>
<dbReference type="PROSITE" id="PS50804">
    <property type="entry name" value="SCAN_BOX"/>
    <property type="match status" value="1"/>
</dbReference>
<dbReference type="CDD" id="cd00303">
    <property type="entry name" value="retropepsin_like"/>
    <property type="match status" value="1"/>
</dbReference>
<dbReference type="InterPro" id="IPR054465">
    <property type="entry name" value="Integrase_p58-like_C"/>
</dbReference>
<dbReference type="SUPFAM" id="SSF53098">
    <property type="entry name" value="Ribonuclease H-like"/>
    <property type="match status" value="1"/>
</dbReference>
<dbReference type="InterPro" id="IPR012337">
    <property type="entry name" value="RNaseH-like_sf"/>
</dbReference>
<reference evidence="12 13" key="1">
    <citation type="submission" date="2022-01" db="EMBL/GenBank/DDBJ databases">
        <title>A high-quality chromosome-level genome assembly of rohu carp, Labeo rohita.</title>
        <authorList>
            <person name="Arick M.A. II"/>
            <person name="Hsu C.-Y."/>
            <person name="Magbanua Z."/>
            <person name="Pechanova O."/>
            <person name="Grover C."/>
            <person name="Miller E."/>
            <person name="Thrash A."/>
            <person name="Ezzel L."/>
            <person name="Alam S."/>
            <person name="Benzie J."/>
            <person name="Hamilton M."/>
            <person name="Karsi A."/>
            <person name="Lawrence M.L."/>
            <person name="Peterson D.G."/>
        </authorList>
    </citation>
    <scope>NUCLEOTIDE SEQUENCE [LARGE SCALE GENOMIC DNA]</scope>
    <source>
        <strain evidence="13">BAU-BD-2019</strain>
        <tissue evidence="12">Blood</tissue>
    </source>
</reference>
<dbReference type="SUPFAM" id="SSF50630">
    <property type="entry name" value="Acid proteases"/>
    <property type="match status" value="1"/>
</dbReference>
<evidence type="ECO:0000313" key="12">
    <source>
        <dbReference type="EMBL" id="KAI2668486.1"/>
    </source>
</evidence>
<dbReference type="PROSITE" id="PS00141">
    <property type="entry name" value="ASP_PROTEASE"/>
    <property type="match status" value="1"/>
</dbReference>
<dbReference type="InterPro" id="IPR041373">
    <property type="entry name" value="RT_RNaseH"/>
</dbReference>
<dbReference type="PANTHER" id="PTHR37984">
    <property type="entry name" value="PROTEIN CBG26694"/>
    <property type="match status" value="1"/>
</dbReference>
<dbReference type="Pfam" id="PF17921">
    <property type="entry name" value="Integrase_H2C2"/>
    <property type="match status" value="1"/>
</dbReference>
<protein>
    <recommendedName>
        <fullName evidence="8">Gypsy retrotransposon integrase-like protein 1</fullName>
        <ecNumber evidence="1">2.7.7.49</ecNumber>
    </recommendedName>
</protein>
<evidence type="ECO:0000313" key="13">
    <source>
        <dbReference type="Proteomes" id="UP000830375"/>
    </source>
</evidence>
<name>A0ABQ8N1X2_LABRO</name>
<feature type="domain" description="Integrase catalytic" evidence="11">
    <location>
        <begin position="544"/>
        <end position="709"/>
    </location>
</feature>
<dbReference type="Pfam" id="PF00077">
    <property type="entry name" value="RVP"/>
    <property type="match status" value="1"/>
</dbReference>
<dbReference type="Gene3D" id="3.30.420.10">
    <property type="entry name" value="Ribonuclease H-like superfamily/Ribonuclease H"/>
    <property type="match status" value="1"/>
</dbReference>
<dbReference type="InterPro" id="IPR043502">
    <property type="entry name" value="DNA/RNA_pol_sf"/>
</dbReference>
<sequence>MAEHLASRQDRVEQELLAFRTSTTQRTPLPDPQTRATQLLPKLTEQDDVECFLQMFQTTALQERWPRDEWARILAPLLSGEAQRAYFTLPPEVTANYAELKREILGRVGLSSICAAQQFHEWSYRPRVPVRVQAAELHRLAQHWLSAGEPTATQVIERVTIDRFLRALPRSHQQAVGMRNPTTLAEMVEAVELADATQRRDGAERAPPYPRRVVQERRTPEGTGRPVNRPAVSPIHDEPMPTEGPDPQPRAWLAGCTLHQEPPKVAPEVRVKVNGQSHRALLDSGSAVSLVQPRVTSQPFSAKTYLPVTCVHGDTRQVPAHRVTISSSVGSWPVEVGIVKDLPVPVLLGRDWPGLDSLLTSQPASKRGNRHHRKPTRRCIPALASADSGRDGESPPQNPNLFFDVFQQISGSSSFAKEQHADDRLKHCWTRVKIIEGQEAQPGPHPLPYFIVQNGLLYCVAQRRGEEKQLLVVPKTKTETILELAHSHPLAGHLGVHNTIQRIRDRFHWPGLEAEVKRFCEACPTCQRTSPWKPPPRPLIPLPIIEVPFERIGMDLVGPLPKSARGHEHILVIVDYATQYPEAVPLRKATAKNIARELFLLFSRVRIPSEILTDQGTPFMSRLMADLAQLLKVKQIRTSIYHPHTDGLVERFTQTLKQMLRRVAAEDRKDWDLMLPYVLFRTTPRIARRGTRGLGTTAVTPPQKIGPVTYRLRQPGKRRAEQIYHINLLKRWIGTRDQLAALARIESVVVDMNPHLSLVQKTELQHLVDQFSDVFSSFPGQTNVIQHEIRTPPGVIVRQRPYRVPEARRQAIEEEVQQMLKLGVIEPSRSPWSSPIVMVPKPDGTLRFCNDFRRFNEVSTFDGYPMPRVDELLDRLGRARFITTLDLTKGYWQVPLAEDAKEKTASRHLLGTGSIGPFPSGYTAPQPRFNDSWMWSFVPISHMHPPTSTTSSSTRSVGRNILAICRGCSRSCGVLASPPTPESVTWCCPKLTSPLTDLTRKGQPEKVVWSVEAEEAFQWVKKALTSEPVLRAPDFRPFLVQTDASDTGLGVVLSQVTDGEEHPVIYISRKLTKPERNYAAVEKEALAVKWAVLELRYYLLGRRFTLITDHAPLQWMAKMKETNARVTRWFLALQDFHFDVQHRSGASNANADGLSRLWSAFAGLSGVIDAGPLLVYVGP</sequence>
<dbReference type="InterPro" id="IPR003309">
    <property type="entry name" value="SCAN_dom"/>
</dbReference>
<dbReference type="SUPFAM" id="SSF56672">
    <property type="entry name" value="DNA/RNA polymerases"/>
    <property type="match status" value="2"/>
</dbReference>
<evidence type="ECO:0000256" key="9">
    <source>
        <dbReference type="SAM" id="MobiDB-lite"/>
    </source>
</evidence>
<evidence type="ECO:0000259" key="10">
    <source>
        <dbReference type="PROSITE" id="PS50804"/>
    </source>
</evidence>
<organism evidence="12 13">
    <name type="scientific">Labeo rohita</name>
    <name type="common">Indian major carp</name>
    <name type="synonym">Cyprinus rohita</name>
    <dbReference type="NCBI Taxonomy" id="84645"/>
    <lineage>
        <taxon>Eukaryota</taxon>
        <taxon>Metazoa</taxon>
        <taxon>Chordata</taxon>
        <taxon>Craniata</taxon>
        <taxon>Vertebrata</taxon>
        <taxon>Euteleostomi</taxon>
        <taxon>Actinopterygii</taxon>
        <taxon>Neopterygii</taxon>
        <taxon>Teleostei</taxon>
        <taxon>Ostariophysi</taxon>
        <taxon>Cypriniformes</taxon>
        <taxon>Cyprinidae</taxon>
        <taxon>Labeoninae</taxon>
        <taxon>Labeonini</taxon>
        <taxon>Labeo</taxon>
    </lineage>
</organism>
<dbReference type="Pfam" id="PF17917">
    <property type="entry name" value="RT_RNaseH"/>
    <property type="match status" value="1"/>
</dbReference>
<keyword evidence="7" id="KW-0695">RNA-directed DNA polymerase</keyword>
<dbReference type="Gene3D" id="2.40.70.10">
    <property type="entry name" value="Acid Proteases"/>
    <property type="match status" value="1"/>
</dbReference>
<dbReference type="Pfam" id="PF22938">
    <property type="entry name" value="Integrase_p58_C"/>
    <property type="match status" value="1"/>
</dbReference>
<comment type="caution">
    <text evidence="12">The sequence shown here is derived from an EMBL/GenBank/DDBJ whole genome shotgun (WGS) entry which is preliminary data.</text>
</comment>
<dbReference type="Pfam" id="PF02023">
    <property type="entry name" value="SCAN"/>
    <property type="match status" value="1"/>
</dbReference>
<dbReference type="Gene3D" id="3.30.70.270">
    <property type="match status" value="1"/>
</dbReference>
<dbReference type="InterPro" id="IPR021109">
    <property type="entry name" value="Peptidase_aspartic_dom_sf"/>
</dbReference>
<keyword evidence="4" id="KW-0540">Nuclease</keyword>
<dbReference type="InterPro" id="IPR018061">
    <property type="entry name" value="Retropepsins"/>
</dbReference>
<dbReference type="Gene3D" id="1.10.340.70">
    <property type="match status" value="1"/>
</dbReference>
<dbReference type="PROSITE" id="PS50994">
    <property type="entry name" value="INTEGRASE"/>
    <property type="match status" value="1"/>
</dbReference>
<feature type="region of interest" description="Disordered" evidence="9">
    <location>
        <begin position="195"/>
        <end position="253"/>
    </location>
</feature>
<accession>A0ABQ8N1X2</accession>
<gene>
    <name evidence="12" type="ORF">H4Q32_005216</name>
</gene>
<dbReference type="Gene3D" id="3.10.10.10">
    <property type="entry name" value="HIV Type 1 Reverse Transcriptase, subunit A, domain 1"/>
    <property type="match status" value="1"/>
</dbReference>
<dbReference type="CDD" id="cd01647">
    <property type="entry name" value="RT_LTR"/>
    <property type="match status" value="1"/>
</dbReference>
<dbReference type="InterPro" id="IPR043128">
    <property type="entry name" value="Rev_trsase/Diguanyl_cyclase"/>
</dbReference>
<keyword evidence="13" id="KW-1185">Reference proteome</keyword>
<dbReference type="Gene3D" id="3.10.20.370">
    <property type="match status" value="1"/>
</dbReference>
<evidence type="ECO:0000256" key="7">
    <source>
        <dbReference type="ARBA" id="ARBA00022918"/>
    </source>
</evidence>
<keyword evidence="2" id="KW-0808">Transferase</keyword>
<evidence type="ECO:0000256" key="8">
    <source>
        <dbReference type="ARBA" id="ARBA00039658"/>
    </source>
</evidence>